<reference evidence="8 9" key="1">
    <citation type="submission" date="2019-05" db="EMBL/GenBank/DDBJ databases">
        <authorList>
            <person name="Lee S.D."/>
        </authorList>
    </citation>
    <scope>NUCLEOTIDE SEQUENCE [LARGE SCALE GENOMIC DNA]</scope>
    <source>
        <strain evidence="8 9">C5-26</strain>
    </source>
</reference>
<name>A0A563DQ51_9MICO</name>
<dbReference type="Gene3D" id="1.10.443.10">
    <property type="entry name" value="Intergrase catalytic core"/>
    <property type="match status" value="1"/>
</dbReference>
<protein>
    <submittedName>
        <fullName evidence="8">Integrase</fullName>
    </submittedName>
</protein>
<accession>A0A563DQ51</accession>
<evidence type="ECO:0000313" key="9">
    <source>
        <dbReference type="Proteomes" id="UP000320244"/>
    </source>
</evidence>
<dbReference type="InterPro" id="IPR002104">
    <property type="entry name" value="Integrase_catalytic"/>
</dbReference>
<dbReference type="InterPro" id="IPR010998">
    <property type="entry name" value="Integrase_recombinase_N"/>
</dbReference>
<dbReference type="SUPFAM" id="SSF56349">
    <property type="entry name" value="DNA breaking-rejoining enzymes"/>
    <property type="match status" value="1"/>
</dbReference>
<dbReference type="PROSITE" id="PS51900">
    <property type="entry name" value="CB"/>
    <property type="match status" value="1"/>
</dbReference>
<evidence type="ECO:0000256" key="1">
    <source>
        <dbReference type="ARBA" id="ARBA00008857"/>
    </source>
</evidence>
<dbReference type="InterPro" id="IPR013762">
    <property type="entry name" value="Integrase-like_cat_sf"/>
</dbReference>
<dbReference type="EMBL" id="VCQV01000078">
    <property type="protein sequence ID" value="TWP32357.1"/>
    <property type="molecule type" value="Genomic_DNA"/>
</dbReference>
<evidence type="ECO:0000256" key="2">
    <source>
        <dbReference type="ARBA" id="ARBA00022908"/>
    </source>
</evidence>
<comment type="similarity">
    <text evidence="1">Belongs to the 'phage' integrase family.</text>
</comment>
<comment type="caution">
    <text evidence="8">The sequence shown here is derived from an EMBL/GenBank/DDBJ whole genome shotgun (WGS) entry which is preliminary data.</text>
</comment>
<evidence type="ECO:0000259" key="6">
    <source>
        <dbReference type="PROSITE" id="PS51898"/>
    </source>
</evidence>
<evidence type="ECO:0000256" key="3">
    <source>
        <dbReference type="ARBA" id="ARBA00023125"/>
    </source>
</evidence>
<keyword evidence="4" id="KW-0233">DNA recombination</keyword>
<dbReference type="Pfam" id="PF00589">
    <property type="entry name" value="Phage_integrase"/>
    <property type="match status" value="1"/>
</dbReference>
<dbReference type="PROSITE" id="PS51898">
    <property type="entry name" value="TYR_RECOMBINASE"/>
    <property type="match status" value="1"/>
</dbReference>
<keyword evidence="2" id="KW-0229">DNA integration</keyword>
<dbReference type="Gene3D" id="1.10.150.130">
    <property type="match status" value="1"/>
</dbReference>
<dbReference type="GO" id="GO:0015074">
    <property type="term" value="P:DNA integration"/>
    <property type="evidence" value="ECO:0007669"/>
    <property type="project" value="UniProtKB-KW"/>
</dbReference>
<dbReference type="GO" id="GO:0003677">
    <property type="term" value="F:DNA binding"/>
    <property type="evidence" value="ECO:0007669"/>
    <property type="project" value="UniProtKB-UniRule"/>
</dbReference>
<dbReference type="InterPro" id="IPR011010">
    <property type="entry name" value="DNA_brk_join_enz"/>
</dbReference>
<evidence type="ECO:0000256" key="5">
    <source>
        <dbReference type="PROSITE-ProRule" id="PRU01248"/>
    </source>
</evidence>
<evidence type="ECO:0000313" key="8">
    <source>
        <dbReference type="EMBL" id="TWP32357.1"/>
    </source>
</evidence>
<dbReference type="RefSeq" id="WP_146321377.1">
    <property type="nucleotide sequence ID" value="NZ_VCQV01000078.1"/>
</dbReference>
<reference evidence="8 9" key="2">
    <citation type="submission" date="2019-08" db="EMBL/GenBank/DDBJ databases">
        <title>Jejuicoccus antrihumi gen. nov., sp. nov., a new member of the family Dermacoccaceae isolated from a cave.</title>
        <authorList>
            <person name="Schumann P."/>
            <person name="Kim I.S."/>
        </authorList>
    </citation>
    <scope>NUCLEOTIDE SEQUENCE [LARGE SCALE GENOMIC DNA]</scope>
    <source>
        <strain evidence="8 9">C5-26</strain>
    </source>
</reference>
<dbReference type="Proteomes" id="UP000320244">
    <property type="component" value="Unassembled WGS sequence"/>
</dbReference>
<keyword evidence="3 5" id="KW-0238">DNA-binding</keyword>
<organism evidence="8 9">
    <name type="scientific">Leekyejoonella antrihumi</name>
    <dbReference type="NCBI Taxonomy" id="1660198"/>
    <lineage>
        <taxon>Bacteria</taxon>
        <taxon>Bacillati</taxon>
        <taxon>Actinomycetota</taxon>
        <taxon>Actinomycetes</taxon>
        <taxon>Micrococcales</taxon>
        <taxon>Dermacoccaceae</taxon>
        <taxon>Leekyejoonella</taxon>
    </lineage>
</organism>
<dbReference type="InterPro" id="IPR050090">
    <property type="entry name" value="Tyrosine_recombinase_XerCD"/>
</dbReference>
<evidence type="ECO:0000259" key="7">
    <source>
        <dbReference type="PROSITE" id="PS51900"/>
    </source>
</evidence>
<dbReference type="PANTHER" id="PTHR30349">
    <property type="entry name" value="PHAGE INTEGRASE-RELATED"/>
    <property type="match status" value="1"/>
</dbReference>
<dbReference type="PANTHER" id="PTHR30349:SF41">
    <property type="entry name" value="INTEGRASE_RECOMBINASE PROTEIN MJ0367-RELATED"/>
    <property type="match status" value="1"/>
</dbReference>
<gene>
    <name evidence="8" type="ORF">FGL98_24330</name>
</gene>
<sequence>MFVTRVVVSGSRRESWTVVGDDAVVVAPVERFLSFLTDAGRSPNTVKAYAHDLRDWFEYLAGRGIDWAAVDVEDVAGFVSWLRLPPETRGKSVAVLPVGEYCSAATINRKLAAVGSMYRHASRCGLPVHASLSMWRPSGRRGGPRSFLHHVSKSKPTQAPVVQVRAGRRTPRTLTGDEVTALLAGCTRGRDRLLLSVLADTGMRVGEALGLRHEDWDAAECQVRVVPRDNDNKARTKSPVPRTIPVSSGLVRLYADYLNSEYGDLDSDYVFVNLWGGRIGAPLAYPAVYDLVRRLRKRTGIDFDPHWLRHTYATGLLRAQVPVEVVSVLLGHSSVTTTSTTYAHLTVADTRAALVRAGLLEQDAS</sequence>
<dbReference type="OrthoDB" id="9803188at2"/>
<dbReference type="InterPro" id="IPR044068">
    <property type="entry name" value="CB"/>
</dbReference>
<proteinExistence type="inferred from homology"/>
<keyword evidence="9" id="KW-1185">Reference proteome</keyword>
<evidence type="ECO:0000256" key="4">
    <source>
        <dbReference type="ARBA" id="ARBA00023172"/>
    </source>
</evidence>
<feature type="domain" description="Tyr recombinase" evidence="6">
    <location>
        <begin position="169"/>
        <end position="355"/>
    </location>
</feature>
<dbReference type="Pfam" id="PF02899">
    <property type="entry name" value="Phage_int_SAM_1"/>
    <property type="match status" value="1"/>
</dbReference>
<feature type="domain" description="Core-binding (CB)" evidence="7">
    <location>
        <begin position="23"/>
        <end position="122"/>
    </location>
</feature>
<dbReference type="GO" id="GO:0006310">
    <property type="term" value="P:DNA recombination"/>
    <property type="evidence" value="ECO:0007669"/>
    <property type="project" value="UniProtKB-KW"/>
</dbReference>
<dbReference type="AlphaFoldDB" id="A0A563DQ51"/>
<dbReference type="InterPro" id="IPR004107">
    <property type="entry name" value="Integrase_SAM-like_N"/>
</dbReference>